<sequence>MLSRAARPALRAGVAAVARPTAINATNAATYATLREIEDRLKSIRNIEKITKTMKIVASTKLTRAQRAMTESRNYGQTSNTVFEKAETKALEGDGKKTLVVVCSSDKGLCGGIHSGMSRLTRKLLLEQPQTDLVVLGEKCKSQLSRSNGKNIVLSFAGIGKDVPTFMDASAIADQLSLLPTDYASIKIIYNKFLNAQSYEPVIIEAFSEEAITQSPAYSAFEIEDEVLPNLREYALANSLYWALAEGHACEQSARRNAMDNASKNAGDMINKFQILFNRTRQAVITGELVEIITGAAASEEG</sequence>
<dbReference type="GO" id="GO:0045259">
    <property type="term" value="C:proton-transporting ATP synthase complex"/>
    <property type="evidence" value="ECO:0007669"/>
    <property type="project" value="UniProtKB-KW"/>
</dbReference>
<protein>
    <recommendedName>
        <fullName evidence="11">ATP synthase subunit gamma</fullName>
    </recommendedName>
</protein>
<evidence type="ECO:0000256" key="4">
    <source>
        <dbReference type="ARBA" id="ARBA00022781"/>
    </source>
</evidence>
<evidence type="ECO:0000256" key="9">
    <source>
        <dbReference type="ARBA" id="ARBA00023196"/>
    </source>
</evidence>
<evidence type="ECO:0000313" key="12">
    <source>
        <dbReference type="EMBL" id="KAF2200200.1"/>
    </source>
</evidence>
<reference evidence="12" key="1">
    <citation type="journal article" date="2020" name="Stud. Mycol.">
        <title>101 Dothideomycetes genomes: a test case for predicting lifestyles and emergence of pathogens.</title>
        <authorList>
            <person name="Haridas S."/>
            <person name="Albert R."/>
            <person name="Binder M."/>
            <person name="Bloem J."/>
            <person name="Labutti K."/>
            <person name="Salamov A."/>
            <person name="Andreopoulos B."/>
            <person name="Baker S."/>
            <person name="Barry K."/>
            <person name="Bills G."/>
            <person name="Bluhm B."/>
            <person name="Cannon C."/>
            <person name="Castanera R."/>
            <person name="Culley D."/>
            <person name="Daum C."/>
            <person name="Ezra D."/>
            <person name="Gonzalez J."/>
            <person name="Henrissat B."/>
            <person name="Kuo A."/>
            <person name="Liang C."/>
            <person name="Lipzen A."/>
            <person name="Lutzoni F."/>
            <person name="Magnuson J."/>
            <person name="Mondo S."/>
            <person name="Nolan M."/>
            <person name="Ohm R."/>
            <person name="Pangilinan J."/>
            <person name="Park H.-J."/>
            <person name="Ramirez L."/>
            <person name="Alfaro M."/>
            <person name="Sun H."/>
            <person name="Tritt A."/>
            <person name="Yoshinaga Y."/>
            <person name="Zwiers L.-H."/>
            <person name="Turgeon B."/>
            <person name="Goodwin S."/>
            <person name="Spatafora J."/>
            <person name="Crous P."/>
            <person name="Grigoriev I."/>
        </authorList>
    </citation>
    <scope>NUCLEOTIDE SEQUENCE</scope>
    <source>
        <strain evidence="12">ATCC 74209</strain>
    </source>
</reference>
<keyword evidence="7" id="KW-0496">Mitochondrion</keyword>
<keyword evidence="13" id="KW-1185">Reference proteome</keyword>
<evidence type="ECO:0000256" key="1">
    <source>
        <dbReference type="ARBA" id="ARBA00004637"/>
    </source>
</evidence>
<dbReference type="GO" id="GO:0005743">
    <property type="term" value="C:mitochondrial inner membrane"/>
    <property type="evidence" value="ECO:0007669"/>
    <property type="project" value="UniProtKB-SubCell"/>
</dbReference>
<accession>A0A9P4JJB2</accession>
<dbReference type="EMBL" id="ML994034">
    <property type="protein sequence ID" value="KAF2200200.1"/>
    <property type="molecule type" value="Genomic_DNA"/>
</dbReference>
<comment type="caution">
    <text evidence="12">The sequence shown here is derived from an EMBL/GenBank/DDBJ whole genome shotgun (WGS) entry which is preliminary data.</text>
</comment>
<dbReference type="PANTHER" id="PTHR11693:SF22">
    <property type="entry name" value="ATP SYNTHASE SUBUNIT GAMMA, MITOCHONDRIAL"/>
    <property type="match status" value="1"/>
</dbReference>
<evidence type="ECO:0000256" key="2">
    <source>
        <dbReference type="ARBA" id="ARBA00007681"/>
    </source>
</evidence>
<dbReference type="PROSITE" id="PS00153">
    <property type="entry name" value="ATPASE_GAMMA"/>
    <property type="match status" value="1"/>
</dbReference>
<dbReference type="InterPro" id="IPR035968">
    <property type="entry name" value="ATP_synth_F1_ATPase_gsu"/>
</dbReference>
<evidence type="ECO:0000256" key="8">
    <source>
        <dbReference type="ARBA" id="ARBA00023136"/>
    </source>
</evidence>
<dbReference type="Gene3D" id="3.40.1380.10">
    <property type="match status" value="1"/>
</dbReference>
<evidence type="ECO:0000256" key="7">
    <source>
        <dbReference type="ARBA" id="ARBA00023128"/>
    </source>
</evidence>
<keyword evidence="10 11" id="KW-0066">ATP synthesis</keyword>
<proteinExistence type="inferred from homology"/>
<dbReference type="GO" id="GO:0046933">
    <property type="term" value="F:proton-transporting ATP synthase activity, rotational mechanism"/>
    <property type="evidence" value="ECO:0007669"/>
    <property type="project" value="InterPro"/>
</dbReference>
<evidence type="ECO:0000313" key="13">
    <source>
        <dbReference type="Proteomes" id="UP000799536"/>
    </source>
</evidence>
<dbReference type="PANTHER" id="PTHR11693">
    <property type="entry name" value="ATP SYNTHASE GAMMA CHAIN"/>
    <property type="match status" value="1"/>
</dbReference>
<comment type="subunit">
    <text evidence="11">F-type ATPases have 2 components, CF(1) - the catalytic core - and CF(0) - the membrane proton channel. CF(1) and CF(0) have multiple subunits.</text>
</comment>
<evidence type="ECO:0000256" key="3">
    <source>
        <dbReference type="ARBA" id="ARBA00022448"/>
    </source>
</evidence>
<dbReference type="NCBIfam" id="TIGR01146">
    <property type="entry name" value="ATPsyn_F1gamma"/>
    <property type="match status" value="1"/>
</dbReference>
<dbReference type="InterPro" id="IPR000131">
    <property type="entry name" value="ATP_synth_F1_gsu"/>
</dbReference>
<keyword evidence="8" id="KW-0472">Membrane</keyword>
<evidence type="ECO:0000256" key="6">
    <source>
        <dbReference type="ARBA" id="ARBA00023065"/>
    </source>
</evidence>
<organism evidence="12 13">
    <name type="scientific">Delitschia confertaspora ATCC 74209</name>
    <dbReference type="NCBI Taxonomy" id="1513339"/>
    <lineage>
        <taxon>Eukaryota</taxon>
        <taxon>Fungi</taxon>
        <taxon>Dikarya</taxon>
        <taxon>Ascomycota</taxon>
        <taxon>Pezizomycotina</taxon>
        <taxon>Dothideomycetes</taxon>
        <taxon>Pleosporomycetidae</taxon>
        <taxon>Pleosporales</taxon>
        <taxon>Delitschiaceae</taxon>
        <taxon>Delitschia</taxon>
    </lineage>
</organism>
<keyword evidence="4 11" id="KW-0375">Hydrogen ion transport</keyword>
<keyword evidence="5" id="KW-0999">Mitochondrion inner membrane</keyword>
<dbReference type="Pfam" id="PF00231">
    <property type="entry name" value="ATP-synt"/>
    <property type="match status" value="1"/>
</dbReference>
<keyword evidence="6 11" id="KW-0406">Ion transport</keyword>
<gene>
    <name evidence="12" type="ORF">GQ43DRAFT_441795</name>
</gene>
<dbReference type="SUPFAM" id="SSF52943">
    <property type="entry name" value="ATP synthase (F1-ATPase), gamma subunit"/>
    <property type="match status" value="1"/>
</dbReference>
<dbReference type="OrthoDB" id="239812at2759"/>
<evidence type="ECO:0000256" key="10">
    <source>
        <dbReference type="ARBA" id="ARBA00023310"/>
    </source>
</evidence>
<dbReference type="CDD" id="cd12151">
    <property type="entry name" value="F1-ATPase_gamma"/>
    <property type="match status" value="1"/>
</dbReference>
<dbReference type="InterPro" id="IPR023632">
    <property type="entry name" value="ATP_synth_F1_gsu_CS"/>
</dbReference>
<comment type="subcellular location">
    <subcellularLocation>
        <location evidence="1">Mitochondrion inner membrane</location>
        <topology evidence="1">Peripheral membrane protein</topology>
    </subcellularLocation>
</comment>
<dbReference type="AlphaFoldDB" id="A0A9P4JJB2"/>
<dbReference type="PIRSF" id="PIRSF039089">
    <property type="entry name" value="ATP_synthase_gamma"/>
    <property type="match status" value="1"/>
</dbReference>
<keyword evidence="9 11" id="KW-0139">CF(1)</keyword>
<keyword evidence="3 11" id="KW-0813">Transport</keyword>
<dbReference type="Gene3D" id="1.10.287.80">
    <property type="entry name" value="ATP synthase, gamma subunit, helix hairpin domain"/>
    <property type="match status" value="1"/>
</dbReference>
<evidence type="ECO:0000256" key="5">
    <source>
        <dbReference type="ARBA" id="ARBA00022792"/>
    </source>
</evidence>
<name>A0A9P4JJB2_9PLEO</name>
<evidence type="ECO:0000256" key="11">
    <source>
        <dbReference type="RuleBase" id="RU004001"/>
    </source>
</evidence>
<dbReference type="FunFam" id="3.40.1380.10:FF:000003">
    <property type="entry name" value="ATP synthase subunit gamma"/>
    <property type="match status" value="1"/>
</dbReference>
<dbReference type="Proteomes" id="UP000799536">
    <property type="component" value="Unassembled WGS sequence"/>
</dbReference>
<comment type="similarity">
    <text evidence="2 11">Belongs to the ATPase gamma chain family.</text>
</comment>
<dbReference type="PRINTS" id="PR00126">
    <property type="entry name" value="ATPASEGAMMA"/>
</dbReference>